<reference evidence="8" key="1">
    <citation type="journal article" date="2021" name="Proc. Natl. Acad. Sci. U.S.A.">
        <title>Three genomes in the algal genus Volvox reveal the fate of a haploid sex-determining region after a transition to homothallism.</title>
        <authorList>
            <person name="Yamamoto K."/>
            <person name="Hamaji T."/>
            <person name="Kawai-Toyooka H."/>
            <person name="Matsuzaki R."/>
            <person name="Takahashi F."/>
            <person name="Nishimura Y."/>
            <person name="Kawachi M."/>
            <person name="Noguchi H."/>
            <person name="Minakuchi Y."/>
            <person name="Umen J.G."/>
            <person name="Toyoda A."/>
            <person name="Nozaki H."/>
        </authorList>
    </citation>
    <scope>NUCLEOTIDE SEQUENCE</scope>
    <source>
        <strain evidence="8">NIES-3785</strain>
    </source>
</reference>
<dbReference type="GO" id="GO:0006334">
    <property type="term" value="P:nucleosome assembly"/>
    <property type="evidence" value="ECO:0007669"/>
    <property type="project" value="TreeGrafter"/>
</dbReference>
<feature type="compositionally biased region" description="Polar residues" evidence="6">
    <location>
        <begin position="185"/>
        <end position="194"/>
    </location>
</feature>
<feature type="compositionally biased region" description="Low complexity" evidence="6">
    <location>
        <begin position="147"/>
        <end position="170"/>
    </location>
</feature>
<evidence type="ECO:0000256" key="2">
    <source>
        <dbReference type="ARBA" id="ARBA00022763"/>
    </source>
</evidence>
<feature type="region of interest" description="Disordered" evidence="6">
    <location>
        <begin position="1850"/>
        <end position="1889"/>
    </location>
</feature>
<protein>
    <recommendedName>
        <fullName evidence="7">Chromatin assembly factor 1 subunit A dimerization domain-containing protein</fullName>
    </recommendedName>
</protein>
<feature type="compositionally biased region" description="Polar residues" evidence="6">
    <location>
        <begin position="2146"/>
        <end position="2156"/>
    </location>
</feature>
<evidence type="ECO:0000313" key="9">
    <source>
        <dbReference type="Proteomes" id="UP000722791"/>
    </source>
</evidence>
<feature type="compositionally biased region" description="Low complexity" evidence="6">
    <location>
        <begin position="565"/>
        <end position="575"/>
    </location>
</feature>
<feature type="compositionally biased region" description="Gly residues" evidence="6">
    <location>
        <begin position="700"/>
        <end position="709"/>
    </location>
</feature>
<dbReference type="PANTHER" id="PTHR15272:SF0">
    <property type="entry name" value="CHROMATIN ASSEMBLY FACTOR 1 SUBUNIT A"/>
    <property type="match status" value="1"/>
</dbReference>
<keyword evidence="3" id="KW-0234">DNA repair</keyword>
<evidence type="ECO:0000256" key="3">
    <source>
        <dbReference type="ARBA" id="ARBA00023204"/>
    </source>
</evidence>
<evidence type="ECO:0000256" key="1">
    <source>
        <dbReference type="ARBA" id="ARBA00004123"/>
    </source>
</evidence>
<evidence type="ECO:0000256" key="4">
    <source>
        <dbReference type="ARBA" id="ARBA00023242"/>
    </source>
</evidence>
<dbReference type="GO" id="GO:0006281">
    <property type="term" value="P:DNA repair"/>
    <property type="evidence" value="ECO:0007669"/>
    <property type="project" value="UniProtKB-KW"/>
</dbReference>
<comment type="caution">
    <text evidence="8">The sequence shown here is derived from an EMBL/GenBank/DDBJ whole genome shotgun (WGS) entry which is preliminary data.</text>
</comment>
<dbReference type="InterPro" id="IPR022043">
    <property type="entry name" value="CAF1A_DD"/>
</dbReference>
<feature type="compositionally biased region" description="Basic and acidic residues" evidence="6">
    <location>
        <begin position="2125"/>
        <end position="2141"/>
    </location>
</feature>
<feature type="compositionally biased region" description="Low complexity" evidence="6">
    <location>
        <begin position="734"/>
        <end position="748"/>
    </location>
</feature>
<evidence type="ECO:0000256" key="6">
    <source>
        <dbReference type="SAM" id="MobiDB-lite"/>
    </source>
</evidence>
<feature type="compositionally biased region" description="Low complexity" evidence="6">
    <location>
        <begin position="1764"/>
        <end position="1786"/>
    </location>
</feature>
<comment type="subcellular location">
    <subcellularLocation>
        <location evidence="1">Nucleus</location>
    </subcellularLocation>
</comment>
<evidence type="ECO:0000256" key="5">
    <source>
        <dbReference type="SAM" id="Coils"/>
    </source>
</evidence>
<evidence type="ECO:0000259" key="7">
    <source>
        <dbReference type="Pfam" id="PF12253"/>
    </source>
</evidence>
<dbReference type="EMBL" id="BNCQ01000007">
    <property type="protein sequence ID" value="GIM00190.1"/>
    <property type="molecule type" value="Genomic_DNA"/>
</dbReference>
<feature type="region of interest" description="Disordered" evidence="6">
    <location>
        <begin position="1730"/>
        <end position="1795"/>
    </location>
</feature>
<sequence>MAGIMKFFKPTDGGGKKADQGTVGTAAREVFSPVCNTKGVQRAAIRPALDNDSDVEIVDGEASTCLKRKRKVSGHTASGHHAPQIHCAGVTTTSQLEGQPNALSGHNDDLFASNPGLAVVAVVQMAGPDLVLKASGPAAETGGLQQAMAAATTAAEPEFSPDPAARQPAAKRQRVPEVSPEASFADNNPLSVQQPEEQLCQLQNPADEQGTKIYQSVSQAAAAVEVAARDTLPSTPGNAAALHLPDLARLPASGGSLQAASTAQPPPEVLQESRLAQLPDEQQLQQPPQQDHHEHQDDTANAFQQEAQQSVADISAVAMDADASASAAGAGGAVAAADTGGCIGAAATAACGGDGAVTGGTATKSGGAGPGTLPPHLDLAATLESLRQELTDLEAALEVEMLLPEPDVGLSAAAAASEGGRLTSMPTPAQLCVWLEGRTVPLSGLVTYLEPLLPVGADLTALRTSLVDLAQRKCYSAKEAPLEGAAASEDATPGRLWVWEVREPRKHLQGDSRDTSNRKLAEAMRKRRKELRERLVAVVAAVEALSSHQALTQPPPLTPGGGAGPAVKGPSAAARRGSEARAAKAYNRLSRLADLEAVEAVYRSSTESLAYAGEAAGASARKERARKEMEREKAREEKARQREEEAKAKEAKRAQEDEAKRRAREAAAANKAGYHSNKELQKSRNIMQSFFKRPVQPKPNGGGPAGQSGGDTAAAAGRDGLAAAADAAGLSTGDATFSGTAAPTSTSSHPPPQDQAAPSGGGRGCSQPAGATPVRERTGAAMLFDFSKLARRLPDKAIIEALDAAATRLPLPAEVLAEDLRTNHARWRQQRAARKRMIGVPPTWARRPSAPTDLRTLAAQYYGDVAALGLVPEGLRTWRRKLIAFPRKETVRPPYYGSFSRSSTSVTGRRPFGRDSALDYEVASDEEWEEEPEGESLSDSGDEADSQAGGAAGDGGDDEDDGFIVGDDHLSDDEGAQLSGDPDDPIPVEGTVAKGGPARGGAAAGVGVVTAARFMDPRLQQLEAAIDRVRTNNRPILLVRPMHASAAAPPPSGHGVGMDAAQPPRLHCRLRAEPRPGLNTGLDPGLLGALRPVVHHRGGGDTATGLPVAALAPPLELDVYSAYAMAAAGGMAHGMAGAEDGLHTSSTPGGCEGLHPAAANVGLLSTNGLQAPGSARGLGSGARARSSNPCLSPATLSALAEFMSRCGDQKADKIVEGFIATLPSGVKPPAKTKLREAVKRLGAWSASAKRWHLHGGSVATAVEHALAVGSAAAATAAGAGTGAGAAATAAQPSSGTPLASTTAVTTAAAVAAAAAAAALAAGRGFLTHGAPILTPTHGPSLPQGHNSFLAALAPGTLSGPEPAQLHQQHYHELPSQQVWPPGGLWGPPWPCPGDPGQLGRCKIDGSGEAMDCDGLPQPQLLSHQHQKLRDHIRQAPGAVVHVLLGASLPGGGTAAAPFPAGLAAPVGHSGMSNPGTDASAAIVATGTGVPPAEAPVSAPAAVRASSAVESDGLALRAELSGGASDERHHQELHQLSEPCGPQGSALTEVVPEAVAPAAKDCKESGGGRSTGDGAHTGRCAPAPAETDGVLAMEVEVEARAPEEALQTDAGQHCHTLLRPMPPRPPPLSELALLGSSHPFWSVVSSWMMGGGGSRGRSRRHGPSWADVSSALAVFDAGQLEPRLEAVPLGLVRVLVAVCQHQMASHLRSGAFKALGNLAAALAAAAAGSGGSAGMAVNSGGPPERRHGLCRGSGDISEAPEAPAVSDHSGGDSSSSGPEVSSMVGPVQPTGQPCRCSPQPVTLQALWSLPGLMEVLRRGCCDSDPDSETDKAARSAARVLAALVGVGITTPSVSGREAQEREAQEPEQAAEWQQRQHQQGQGSGGGEQWEMSAVRQRPHVLAPEVAAAAAAFRLKVVTDGDLHATLRNTASHGLGTPSSAARNVFHAHMLLALQRLLRDPAAATQLLKPQARLAKEAAAVAEGRVPPPPVSPDLESKWAARLMQNLVTGARGMVHPGCRKGMVQCAAALMDLPALTVVIPPANWRSNTVLVDEGGGGAVTVAARDPHGGNAAGKVGAGGGWNATGGGWSSLLNGNDPRTQLPAAVLSLLVSELRQVAETATAKGCADVDKGHDEGSELVPERRTRRAGTSTRNANSNGGDVGDFGGFGAGEPREDFPPLRKCTRGRVVLAMQLAVRVLRHLGRPGSRMQLRQEDTKAAVADVLTALQEAGEVLGAHYDPQLQELYGRVGSLAEDLS</sequence>
<dbReference type="GO" id="GO:0005634">
    <property type="term" value="C:nucleus"/>
    <property type="evidence" value="ECO:0007669"/>
    <property type="project" value="UniProtKB-SubCell"/>
</dbReference>
<gene>
    <name evidence="8" type="ORF">Vretimale_5354</name>
</gene>
<accession>A0A8J4DDR0</accession>
<feature type="compositionally biased region" description="Acidic residues" evidence="6">
    <location>
        <begin position="922"/>
        <end position="945"/>
    </location>
</feature>
<feature type="region of interest" description="Disordered" evidence="6">
    <location>
        <begin position="894"/>
        <end position="913"/>
    </location>
</feature>
<dbReference type="OrthoDB" id="543994at2759"/>
<dbReference type="GO" id="GO:0033186">
    <property type="term" value="C:CAF-1 complex"/>
    <property type="evidence" value="ECO:0007669"/>
    <property type="project" value="TreeGrafter"/>
</dbReference>
<dbReference type="Proteomes" id="UP000722791">
    <property type="component" value="Unassembled WGS sequence"/>
</dbReference>
<organism evidence="8 9">
    <name type="scientific">Volvox reticuliferus</name>
    <dbReference type="NCBI Taxonomy" id="1737510"/>
    <lineage>
        <taxon>Eukaryota</taxon>
        <taxon>Viridiplantae</taxon>
        <taxon>Chlorophyta</taxon>
        <taxon>core chlorophytes</taxon>
        <taxon>Chlorophyceae</taxon>
        <taxon>CS clade</taxon>
        <taxon>Chlamydomonadales</taxon>
        <taxon>Volvocaceae</taxon>
        <taxon>Volvox</taxon>
    </lineage>
</organism>
<feature type="region of interest" description="Disordered" evidence="6">
    <location>
        <begin position="550"/>
        <end position="578"/>
    </location>
</feature>
<feature type="region of interest" description="Disordered" evidence="6">
    <location>
        <begin position="2122"/>
        <end position="2162"/>
    </location>
</feature>
<name>A0A8J4DDR0_9CHLO</name>
<feature type="domain" description="Chromatin assembly factor 1 subunit A dimerization" evidence="7">
    <location>
        <begin position="881"/>
        <end position="947"/>
    </location>
</feature>
<keyword evidence="4" id="KW-0539">Nucleus</keyword>
<feature type="region of interest" description="Disordered" evidence="6">
    <location>
        <begin position="143"/>
        <end position="194"/>
    </location>
</feature>
<feature type="region of interest" description="Disordered" evidence="6">
    <location>
        <begin position="1558"/>
        <end position="1583"/>
    </location>
</feature>
<evidence type="ECO:0000313" key="8">
    <source>
        <dbReference type="EMBL" id="GIM00190.1"/>
    </source>
</evidence>
<feature type="region of interest" description="Disordered" evidence="6">
    <location>
        <begin position="613"/>
        <end position="714"/>
    </location>
</feature>
<feature type="compositionally biased region" description="Acidic residues" evidence="6">
    <location>
        <begin position="970"/>
        <end position="986"/>
    </location>
</feature>
<feature type="region of interest" description="Disordered" evidence="6">
    <location>
        <begin position="734"/>
        <end position="776"/>
    </location>
</feature>
<feature type="coiled-coil region" evidence="5">
    <location>
        <begin position="376"/>
        <end position="403"/>
    </location>
</feature>
<feature type="compositionally biased region" description="Basic and acidic residues" evidence="6">
    <location>
        <begin position="620"/>
        <end position="660"/>
    </location>
</feature>
<keyword evidence="2" id="KW-0227">DNA damage</keyword>
<proteinExistence type="predicted"/>
<dbReference type="PANTHER" id="PTHR15272">
    <property type="entry name" value="CHROMATIN ASSEMBLY FACTOR 1 SUBUNIT A CAF-1 SUBUNIT A"/>
    <property type="match status" value="1"/>
</dbReference>
<dbReference type="Pfam" id="PF12253">
    <property type="entry name" value="CAF1A_dimeriz"/>
    <property type="match status" value="1"/>
</dbReference>
<feature type="region of interest" description="Disordered" evidence="6">
    <location>
        <begin position="921"/>
        <end position="1002"/>
    </location>
</feature>
<feature type="compositionally biased region" description="Low complexity" evidence="6">
    <location>
        <begin position="1865"/>
        <end position="1879"/>
    </location>
</feature>
<keyword evidence="5" id="KW-0175">Coiled coil</keyword>